<proteinExistence type="predicted"/>
<evidence type="ECO:0000313" key="2">
    <source>
        <dbReference type="Proteomes" id="UP001283361"/>
    </source>
</evidence>
<reference evidence="1" key="1">
    <citation type="journal article" date="2023" name="G3 (Bethesda)">
        <title>A reference genome for the long-term kleptoplast-retaining sea slug Elysia crispata morphotype clarki.</title>
        <authorList>
            <person name="Eastman K.E."/>
            <person name="Pendleton A.L."/>
            <person name="Shaikh M.A."/>
            <person name="Suttiyut T."/>
            <person name="Ogas R."/>
            <person name="Tomko P."/>
            <person name="Gavelis G."/>
            <person name="Widhalm J.R."/>
            <person name="Wisecaver J.H."/>
        </authorList>
    </citation>
    <scope>NUCLEOTIDE SEQUENCE</scope>
    <source>
        <strain evidence="1">ECLA1</strain>
    </source>
</reference>
<comment type="caution">
    <text evidence="1">The sequence shown here is derived from an EMBL/GenBank/DDBJ whole genome shotgun (WGS) entry which is preliminary data.</text>
</comment>
<dbReference type="AlphaFoldDB" id="A0AAE0YI50"/>
<keyword evidence="2" id="KW-1185">Reference proteome</keyword>
<protein>
    <submittedName>
        <fullName evidence="1">Uncharacterized protein</fullName>
    </submittedName>
</protein>
<organism evidence="1 2">
    <name type="scientific">Elysia crispata</name>
    <name type="common">lettuce slug</name>
    <dbReference type="NCBI Taxonomy" id="231223"/>
    <lineage>
        <taxon>Eukaryota</taxon>
        <taxon>Metazoa</taxon>
        <taxon>Spiralia</taxon>
        <taxon>Lophotrochozoa</taxon>
        <taxon>Mollusca</taxon>
        <taxon>Gastropoda</taxon>
        <taxon>Heterobranchia</taxon>
        <taxon>Euthyneura</taxon>
        <taxon>Panpulmonata</taxon>
        <taxon>Sacoglossa</taxon>
        <taxon>Placobranchoidea</taxon>
        <taxon>Plakobranchidae</taxon>
        <taxon>Elysia</taxon>
    </lineage>
</organism>
<evidence type="ECO:0000313" key="1">
    <source>
        <dbReference type="EMBL" id="KAK3746827.1"/>
    </source>
</evidence>
<dbReference type="EMBL" id="JAWDGP010006115">
    <property type="protein sequence ID" value="KAK3746827.1"/>
    <property type="molecule type" value="Genomic_DNA"/>
</dbReference>
<name>A0AAE0YI50_9GAST</name>
<accession>A0AAE0YI50</accession>
<dbReference type="Proteomes" id="UP001283361">
    <property type="component" value="Unassembled WGS sequence"/>
</dbReference>
<sequence length="88" mass="9748">MPTSLLPTRPGHGLSCREQFSQPISVDLIPDHPRPVIFLCLSSATMLTLQAAFFILDVDPIRVSLRVRSVQHIVSGSWALEHGQCRTV</sequence>
<gene>
    <name evidence="1" type="ORF">RRG08_031355</name>
</gene>